<keyword evidence="4 6" id="KW-0663">Pyridoxal phosphate</keyword>
<evidence type="ECO:0000256" key="4">
    <source>
        <dbReference type="ARBA" id="ARBA00022898"/>
    </source>
</evidence>
<dbReference type="Gene3D" id="3.40.640.10">
    <property type="entry name" value="Type I PLP-dependent aspartate aminotransferase-like (Major domain)"/>
    <property type="match status" value="1"/>
</dbReference>
<dbReference type="PANTHER" id="PTHR45677:SF8">
    <property type="entry name" value="CYSTEINE SULFINIC ACID DECARBOXYLASE"/>
    <property type="match status" value="1"/>
</dbReference>
<dbReference type="InterPro" id="IPR021115">
    <property type="entry name" value="Pyridoxal-P_BS"/>
</dbReference>
<evidence type="ECO:0000313" key="9">
    <source>
        <dbReference type="Proteomes" id="UP000245370"/>
    </source>
</evidence>
<dbReference type="RefSeq" id="WP_109359937.1">
    <property type="nucleotide sequence ID" value="NZ_QFRJ01000009.1"/>
</dbReference>
<comment type="caution">
    <text evidence="8">The sequence shown here is derived from an EMBL/GenBank/DDBJ whole genome shotgun (WGS) entry which is preliminary data.</text>
</comment>
<evidence type="ECO:0000256" key="6">
    <source>
        <dbReference type="PIRSR" id="PIRSR602129-50"/>
    </source>
</evidence>
<dbReference type="OrthoDB" id="9803665at2"/>
<comment type="cofactor">
    <cofactor evidence="1 6 7">
        <name>pyridoxal 5'-phosphate</name>
        <dbReference type="ChEBI" id="CHEBI:597326"/>
    </cofactor>
</comment>
<gene>
    <name evidence="8" type="ORF">DIT68_11410</name>
</gene>
<dbReference type="Proteomes" id="UP000245370">
    <property type="component" value="Unassembled WGS sequence"/>
</dbReference>
<name>A0A2U2XB05_9FLAO</name>
<dbReference type="GO" id="GO:0019752">
    <property type="term" value="P:carboxylic acid metabolic process"/>
    <property type="evidence" value="ECO:0007669"/>
    <property type="project" value="InterPro"/>
</dbReference>
<keyword evidence="5 7" id="KW-0456">Lyase</keyword>
<dbReference type="GO" id="GO:0030170">
    <property type="term" value="F:pyridoxal phosphate binding"/>
    <property type="evidence" value="ECO:0007669"/>
    <property type="project" value="InterPro"/>
</dbReference>
<accession>A0A2U2XB05</accession>
<evidence type="ECO:0000256" key="3">
    <source>
        <dbReference type="ARBA" id="ARBA00022793"/>
    </source>
</evidence>
<feature type="modified residue" description="N6-(pyridoxal phosphate)lysine" evidence="6">
    <location>
        <position position="285"/>
    </location>
</feature>
<evidence type="ECO:0000256" key="1">
    <source>
        <dbReference type="ARBA" id="ARBA00001933"/>
    </source>
</evidence>
<dbReference type="PROSITE" id="PS00392">
    <property type="entry name" value="DDC_GAD_HDC_YDC"/>
    <property type="match status" value="1"/>
</dbReference>
<organism evidence="8 9">
    <name type="scientific">Brumimicrobium oceani</name>
    <dbReference type="NCBI Taxonomy" id="2100725"/>
    <lineage>
        <taxon>Bacteria</taxon>
        <taxon>Pseudomonadati</taxon>
        <taxon>Bacteroidota</taxon>
        <taxon>Flavobacteriia</taxon>
        <taxon>Flavobacteriales</taxon>
        <taxon>Crocinitomicaceae</taxon>
        <taxon>Brumimicrobium</taxon>
    </lineage>
</organism>
<dbReference type="Pfam" id="PF00282">
    <property type="entry name" value="Pyridoxal_deC"/>
    <property type="match status" value="1"/>
</dbReference>
<dbReference type="GO" id="GO:0016831">
    <property type="term" value="F:carboxy-lyase activity"/>
    <property type="evidence" value="ECO:0007669"/>
    <property type="project" value="UniProtKB-KW"/>
</dbReference>
<protein>
    <submittedName>
        <fullName evidence="8">Cysteine synthase</fullName>
    </submittedName>
</protein>
<dbReference type="PANTHER" id="PTHR45677">
    <property type="entry name" value="GLUTAMATE DECARBOXYLASE-RELATED"/>
    <property type="match status" value="1"/>
</dbReference>
<evidence type="ECO:0000313" key="8">
    <source>
        <dbReference type="EMBL" id="PWH84974.1"/>
    </source>
</evidence>
<dbReference type="InterPro" id="IPR015421">
    <property type="entry name" value="PyrdxlP-dep_Trfase_major"/>
</dbReference>
<dbReference type="SUPFAM" id="SSF53383">
    <property type="entry name" value="PLP-dependent transferases"/>
    <property type="match status" value="1"/>
</dbReference>
<evidence type="ECO:0000256" key="7">
    <source>
        <dbReference type="RuleBase" id="RU000382"/>
    </source>
</evidence>
<reference evidence="8 9" key="2">
    <citation type="submission" date="2018-05" db="EMBL/GenBank/DDBJ databases">
        <authorList>
            <person name="Lanie J.A."/>
            <person name="Ng W.-L."/>
            <person name="Kazmierczak K.M."/>
            <person name="Andrzejewski T.M."/>
            <person name="Davidsen T.M."/>
            <person name="Wayne K.J."/>
            <person name="Tettelin H."/>
            <person name="Glass J.I."/>
            <person name="Rusch D."/>
            <person name="Podicherti R."/>
            <person name="Tsui H.-C.T."/>
            <person name="Winkler M.E."/>
        </authorList>
    </citation>
    <scope>NUCLEOTIDE SEQUENCE [LARGE SCALE GENOMIC DNA]</scope>
    <source>
        <strain evidence="8 9">C305</strain>
    </source>
</reference>
<proteinExistence type="inferred from homology"/>
<dbReference type="EMBL" id="QFRJ01000009">
    <property type="protein sequence ID" value="PWH84974.1"/>
    <property type="molecule type" value="Genomic_DNA"/>
</dbReference>
<keyword evidence="9" id="KW-1185">Reference proteome</keyword>
<dbReference type="InterPro" id="IPR015424">
    <property type="entry name" value="PyrdxlP-dep_Trfase"/>
</dbReference>
<evidence type="ECO:0000256" key="2">
    <source>
        <dbReference type="ARBA" id="ARBA00009533"/>
    </source>
</evidence>
<dbReference type="AlphaFoldDB" id="A0A2U2XB05"/>
<dbReference type="Gene3D" id="3.90.1150.170">
    <property type="match status" value="1"/>
</dbReference>
<comment type="similarity">
    <text evidence="2 7">Belongs to the group II decarboxylase family.</text>
</comment>
<dbReference type="GO" id="GO:0005737">
    <property type="term" value="C:cytoplasm"/>
    <property type="evidence" value="ECO:0007669"/>
    <property type="project" value="TreeGrafter"/>
</dbReference>
<reference evidence="8 9" key="1">
    <citation type="submission" date="2018-05" db="EMBL/GenBank/DDBJ databases">
        <title>Brumimicrobium oceani sp. nov., isolated from coastal sediment.</title>
        <authorList>
            <person name="Kou Y."/>
        </authorList>
    </citation>
    <scope>NUCLEOTIDE SEQUENCE [LARGE SCALE GENOMIC DNA]</scope>
    <source>
        <strain evidence="8 9">C305</strain>
    </source>
</reference>
<keyword evidence="3" id="KW-0210">Decarboxylase</keyword>
<dbReference type="InterPro" id="IPR002129">
    <property type="entry name" value="PyrdxlP-dep_de-COase"/>
</dbReference>
<sequence length="465" mass="52417">MEKALAVFQSLASDLLADEKVNPVVDYIPADQLFDQLDLSLVDQPIDDETHLQKLKELVMASPRTATNAFFNQLYGGRNEKAVLGELLAVLLNNSMYTYKAAGAQVGVEKIVLRKVCEIIGWDESADGTFATGGSMTNFMSMLMARDAFNSKIRFAGVQQKMTVYTSIESHYSIPKNASFSGIGRNNVRYIPVNKVGEMIPSELNKAIAKDIEDGFYPVMVNVTAGTTVLGAFDNVEEIDAVCKKHSVWIHVDGAYCGSVIFSEKYKHHLKGLENVDSFSFNAHKMIGTPLTCSIIVVKDKKHLRDSFANDAEYLFQTDEDEFNPGKTSLQCGRRNDALKFWTLWKSVGTKGLEKIVDHQFDLADTARDYVRNHPDYQLYSYDDSISVCFNYKNISAKDICTKLNEHAELMVGYGRFQEDEFIRFVTINAQNSHDDILLFFKKLENFVAEHFTELEKDKSICEKC</sequence>
<evidence type="ECO:0000256" key="5">
    <source>
        <dbReference type="ARBA" id="ARBA00023239"/>
    </source>
</evidence>